<dbReference type="InterPro" id="IPR007803">
    <property type="entry name" value="Asp/Arg/Pro-Hydrxlase"/>
</dbReference>
<comment type="caution">
    <text evidence="2">The sequence shown here is derived from an EMBL/GenBank/DDBJ whole genome shotgun (WGS) entry which is preliminary data.</text>
</comment>
<evidence type="ECO:0000313" key="3">
    <source>
        <dbReference type="Proteomes" id="UP000033434"/>
    </source>
</evidence>
<proteinExistence type="predicted"/>
<evidence type="ECO:0000259" key="1">
    <source>
        <dbReference type="Pfam" id="PF05118"/>
    </source>
</evidence>
<dbReference type="PATRIC" id="fig|1129367.4.peg.3657"/>
<evidence type="ECO:0000313" key="2">
    <source>
        <dbReference type="EMBL" id="KKE82434.1"/>
    </source>
</evidence>
<protein>
    <recommendedName>
        <fullName evidence="1">Aspartyl/asparaginy/proline hydroxylase domain-containing protein</fullName>
    </recommendedName>
</protein>
<dbReference type="Proteomes" id="UP000033434">
    <property type="component" value="Unassembled WGS sequence"/>
</dbReference>
<accession>A0A0F6AAM3</accession>
<dbReference type="AlphaFoldDB" id="A0A0F6AAM3"/>
<sequence length="204" mass="23020">MTISCEQSPLVISGAKLDLSCRVSALFDDILCLDNSSWCKHVNTSCFEGDWDVLALYAEQAHLHAHPILQCFSIEECNGQFSPLPIMESLPEIAQFLSQFKCSLKSVRLMRLGAGSQIYSHQDHRLSMEYGEARIHIPITGSEDIEFVVGGQKIPMRNGEAWYVNADLEHSVLNKGFKARVNLVIDCRVNDWLKNIIECSEQKF</sequence>
<organism evidence="2 3">
    <name type="scientific">Pseudoalteromonas luteoviolacea S4054</name>
    <dbReference type="NCBI Taxonomy" id="1129367"/>
    <lineage>
        <taxon>Bacteria</taxon>
        <taxon>Pseudomonadati</taxon>
        <taxon>Pseudomonadota</taxon>
        <taxon>Gammaproteobacteria</taxon>
        <taxon>Alteromonadales</taxon>
        <taxon>Pseudoalteromonadaceae</taxon>
        <taxon>Pseudoalteromonas</taxon>
    </lineage>
</organism>
<name>A0A0F6AAM3_9GAMM</name>
<dbReference type="EMBL" id="AUXW01000163">
    <property type="protein sequence ID" value="KKE82434.1"/>
    <property type="molecule type" value="Genomic_DNA"/>
</dbReference>
<dbReference type="RefSeq" id="WP_046357144.1">
    <property type="nucleotide sequence ID" value="NZ_AUXW01000163.1"/>
</dbReference>
<dbReference type="Gene3D" id="2.60.120.330">
    <property type="entry name" value="B-lactam Antibiotic, Isopenicillin N Synthase, Chain"/>
    <property type="match status" value="1"/>
</dbReference>
<dbReference type="InterPro" id="IPR027443">
    <property type="entry name" value="IPNS-like_sf"/>
</dbReference>
<feature type="domain" description="Aspartyl/asparaginy/proline hydroxylase" evidence="1">
    <location>
        <begin position="49"/>
        <end position="187"/>
    </location>
</feature>
<dbReference type="SUPFAM" id="SSF51197">
    <property type="entry name" value="Clavaminate synthase-like"/>
    <property type="match status" value="1"/>
</dbReference>
<gene>
    <name evidence="2" type="ORF">N479_18345</name>
</gene>
<dbReference type="Pfam" id="PF05118">
    <property type="entry name" value="Asp_Arg_Hydrox"/>
    <property type="match status" value="1"/>
</dbReference>
<reference evidence="2 3" key="1">
    <citation type="journal article" date="2015" name="BMC Genomics">
        <title>Genome mining reveals unlocked bioactive potential of marine Gram-negative bacteria.</title>
        <authorList>
            <person name="Machado H."/>
            <person name="Sonnenschein E.C."/>
            <person name="Melchiorsen J."/>
            <person name="Gram L."/>
        </authorList>
    </citation>
    <scope>NUCLEOTIDE SEQUENCE [LARGE SCALE GENOMIC DNA]</scope>
    <source>
        <strain evidence="2 3">S4054</strain>
    </source>
</reference>